<feature type="compositionally biased region" description="Acidic residues" evidence="6">
    <location>
        <begin position="154"/>
        <end position="164"/>
    </location>
</feature>
<evidence type="ECO:0000256" key="3">
    <source>
        <dbReference type="ARBA" id="ARBA00022989"/>
    </source>
</evidence>
<evidence type="ECO:0000313" key="8">
    <source>
        <dbReference type="EMBL" id="TNV83677.1"/>
    </source>
</evidence>
<feature type="transmembrane region" description="Helical" evidence="7">
    <location>
        <begin position="221"/>
        <end position="241"/>
    </location>
</feature>
<evidence type="ECO:0000256" key="6">
    <source>
        <dbReference type="SAM" id="MobiDB-lite"/>
    </source>
</evidence>
<keyword evidence="9" id="KW-1185">Reference proteome</keyword>
<evidence type="ECO:0000256" key="4">
    <source>
        <dbReference type="ARBA" id="ARBA00023136"/>
    </source>
</evidence>
<keyword evidence="4 7" id="KW-0472">Membrane</keyword>
<evidence type="ECO:0000256" key="7">
    <source>
        <dbReference type="SAM" id="Phobius"/>
    </source>
</evidence>
<dbReference type="InterPro" id="IPR036259">
    <property type="entry name" value="MFS_trans_sf"/>
</dbReference>
<organism evidence="8 9">
    <name type="scientific">Halteria grandinella</name>
    <dbReference type="NCBI Taxonomy" id="5974"/>
    <lineage>
        <taxon>Eukaryota</taxon>
        <taxon>Sar</taxon>
        <taxon>Alveolata</taxon>
        <taxon>Ciliophora</taxon>
        <taxon>Intramacronucleata</taxon>
        <taxon>Spirotrichea</taxon>
        <taxon>Stichotrichia</taxon>
        <taxon>Sporadotrichida</taxon>
        <taxon>Halteriidae</taxon>
        <taxon>Halteria</taxon>
    </lineage>
</organism>
<reference evidence="8" key="1">
    <citation type="submission" date="2019-06" db="EMBL/GenBank/DDBJ databases">
        <authorList>
            <person name="Zheng W."/>
        </authorList>
    </citation>
    <scope>NUCLEOTIDE SEQUENCE</scope>
    <source>
        <strain evidence="8">QDHG01</strain>
    </source>
</reference>
<gene>
    <name evidence="8" type="ORF">FGO68_gene15450</name>
</gene>
<comment type="subcellular location">
    <subcellularLocation>
        <location evidence="1">Membrane</location>
        <topology evidence="1">Multi-pass membrane protein</topology>
    </subcellularLocation>
</comment>
<evidence type="ECO:0000256" key="2">
    <source>
        <dbReference type="ARBA" id="ARBA00022692"/>
    </source>
</evidence>
<dbReference type="Proteomes" id="UP000785679">
    <property type="component" value="Unassembled WGS sequence"/>
</dbReference>
<keyword evidence="3 7" id="KW-1133">Transmembrane helix</keyword>
<dbReference type="AlphaFoldDB" id="A0A8J8NX72"/>
<dbReference type="InterPro" id="IPR051068">
    <property type="entry name" value="MFS_Domain-Containing_Protein"/>
</dbReference>
<dbReference type="OrthoDB" id="448115at2759"/>
<accession>A0A8J8NX72</accession>
<feature type="transmembrane region" description="Helical" evidence="7">
    <location>
        <begin position="283"/>
        <end position="302"/>
    </location>
</feature>
<dbReference type="PANTHER" id="PTHR23510">
    <property type="entry name" value="INNER MEMBRANE TRANSPORT PROTEIN YAJR"/>
    <property type="match status" value="1"/>
</dbReference>
<protein>
    <submittedName>
        <fullName evidence="8">Uncharacterized protein</fullName>
    </submittedName>
</protein>
<proteinExistence type="predicted"/>
<feature type="region of interest" description="Disordered" evidence="6">
    <location>
        <begin position="138"/>
        <end position="180"/>
    </location>
</feature>
<feature type="transmembrane region" description="Helical" evidence="7">
    <location>
        <begin position="253"/>
        <end position="271"/>
    </location>
</feature>
<evidence type="ECO:0000256" key="5">
    <source>
        <dbReference type="SAM" id="Coils"/>
    </source>
</evidence>
<keyword evidence="2 7" id="KW-0812">Transmembrane</keyword>
<feature type="transmembrane region" description="Helical" evidence="7">
    <location>
        <begin position="496"/>
        <end position="517"/>
    </location>
</feature>
<dbReference type="Gene3D" id="1.20.1250.20">
    <property type="entry name" value="MFS general substrate transporter like domains"/>
    <property type="match status" value="1"/>
</dbReference>
<feature type="transmembrane region" description="Helical" evidence="7">
    <location>
        <begin position="347"/>
        <end position="370"/>
    </location>
</feature>
<evidence type="ECO:0000313" key="9">
    <source>
        <dbReference type="Proteomes" id="UP000785679"/>
    </source>
</evidence>
<feature type="transmembrane region" description="Helical" evidence="7">
    <location>
        <begin position="630"/>
        <end position="650"/>
    </location>
</feature>
<comment type="caution">
    <text evidence="8">The sequence shown here is derived from an EMBL/GenBank/DDBJ whole genome shotgun (WGS) entry which is preliminary data.</text>
</comment>
<feature type="coiled-coil region" evidence="5">
    <location>
        <begin position="14"/>
        <end position="41"/>
    </location>
</feature>
<sequence>MLNPKVIANISLILEDTYKQLKRIQIERQRESEREDEEEKDRQIQKEVQELTAFEKLQEPLLEEENSLGGAALSSHQYQKTIQTKLKIYKNTLDIISQAIVQIKFSTTFVNISSQAQVMIEAYKDNLSHEAILLQKMSQRSSNSSKEHGYDYDSEKDEEYDDENESKSVGSKKRQDQENETTFTIRTLNMNDLQKNVVITNKQIQQYNEFQRGGDILSMQLLLFQAMLFSFNHFSLVPLMFEASLVVGQPVLYTGLLLAMTPFATSLHAAFQHLSPWNISFKNQMIFGLAMMILGNALFIYAVQLQSFSIMMISRFIFGFGGSKVVHRRYVANFVDSKYWNKYYDSLVTYSFLGMVFGPSIPIICSVLDVDHLQKVGYMCLYTSVPYLIVFAWLFRATRNVSQRVQKREEQLFDDNSMSSEDNLIQNEHYKRTLKQIIDQNKQSGRSSFLKKYGPFVLIIVARVVEKISHEELLATYTLTIAYTQQSNIPLIGANFIIQCAGYSIMGILVISIHFIMSKASLSSRSVSLLIFSYSVSIVGGLLQADYFNINRILVYHLGFALSFLSTEMQEVAITTLTAHVAPSNLYQSKFSPSFALTFIGTFGRALGCASITLASLNCPGQDYKQIVDVSQAPLVVAFGILLVLLSIYYSHLTKGHQHKPLDMYLNKN</sequence>
<dbReference type="SUPFAM" id="SSF103473">
    <property type="entry name" value="MFS general substrate transporter"/>
    <property type="match status" value="1"/>
</dbReference>
<feature type="transmembrane region" description="Helical" evidence="7">
    <location>
        <begin position="529"/>
        <end position="548"/>
    </location>
</feature>
<dbReference type="EMBL" id="RRYP01003573">
    <property type="protein sequence ID" value="TNV83677.1"/>
    <property type="molecule type" value="Genomic_DNA"/>
</dbReference>
<dbReference type="PANTHER" id="PTHR23510:SF64">
    <property type="entry name" value="INNER MEMBRANE TRANSPORT PROTEIN YAJR"/>
    <property type="match status" value="1"/>
</dbReference>
<evidence type="ECO:0000256" key="1">
    <source>
        <dbReference type="ARBA" id="ARBA00004141"/>
    </source>
</evidence>
<name>A0A8J8NX72_HALGN</name>
<feature type="transmembrane region" description="Helical" evidence="7">
    <location>
        <begin position="595"/>
        <end position="618"/>
    </location>
</feature>
<dbReference type="GO" id="GO:0016020">
    <property type="term" value="C:membrane"/>
    <property type="evidence" value="ECO:0007669"/>
    <property type="project" value="UniProtKB-SubCell"/>
</dbReference>
<keyword evidence="5" id="KW-0175">Coiled coil</keyword>
<feature type="transmembrane region" description="Helical" evidence="7">
    <location>
        <begin position="376"/>
        <end position="395"/>
    </location>
</feature>